<keyword evidence="2" id="KW-0624">Polysaccharide degradation</keyword>
<dbReference type="eggNOG" id="COG5276">
    <property type="taxonomic scope" value="Bacteria"/>
</dbReference>
<dbReference type="Gene3D" id="2.60.120.260">
    <property type="entry name" value="Galactose-binding domain-like"/>
    <property type="match status" value="2"/>
</dbReference>
<dbReference type="SMART" id="SM00606">
    <property type="entry name" value="CBD_IV"/>
    <property type="match status" value="2"/>
</dbReference>
<name>A0A098LEN6_9BACT</name>
<dbReference type="Gene3D" id="2.60.40.10">
    <property type="entry name" value="Immunoglobulins"/>
    <property type="match status" value="1"/>
</dbReference>
<dbReference type="InterPro" id="IPR006584">
    <property type="entry name" value="Cellulose-bd_IV"/>
</dbReference>
<dbReference type="InterPro" id="IPR035986">
    <property type="entry name" value="PKD_dom_sf"/>
</dbReference>
<dbReference type="InterPro" id="IPR023296">
    <property type="entry name" value="Glyco_hydro_beta-prop_sf"/>
</dbReference>
<keyword evidence="4" id="KW-0378">Hydrolase</keyword>
<dbReference type="GO" id="GO:0030246">
    <property type="term" value="F:carbohydrate binding"/>
    <property type="evidence" value="ECO:0007669"/>
    <property type="project" value="InterPro"/>
</dbReference>
<dbReference type="InterPro" id="IPR052176">
    <property type="entry name" value="Glycosyl_Hydrlase_43_Enz"/>
</dbReference>
<dbReference type="GO" id="GO:0045493">
    <property type="term" value="P:xylan catabolic process"/>
    <property type="evidence" value="ECO:0007669"/>
    <property type="project" value="UniProtKB-KW"/>
</dbReference>
<keyword evidence="3" id="KW-0732">Signal</keyword>
<evidence type="ECO:0000256" key="3">
    <source>
        <dbReference type="ARBA" id="ARBA00022729"/>
    </source>
</evidence>
<dbReference type="InterPro" id="IPR005084">
    <property type="entry name" value="CBM6"/>
</dbReference>
<dbReference type="InterPro" id="IPR026444">
    <property type="entry name" value="Secre_tail"/>
</dbReference>
<reference evidence="9 10" key="1">
    <citation type="submission" date="2014-09" db="EMBL/GenBank/DDBJ databases">
        <title>Sporocytophaga myxococcoides PG-01 genome sequencing.</title>
        <authorList>
            <person name="Liu L."/>
            <person name="Gao P.J."/>
            <person name="Chen G.J."/>
            <person name="Wang L.S."/>
        </authorList>
    </citation>
    <scope>NUCLEOTIDE SEQUENCE [LARGE SCALE GENOMIC DNA]</scope>
    <source>
        <strain evidence="9 10">PG-01</strain>
    </source>
</reference>
<dbReference type="SUPFAM" id="SSF49299">
    <property type="entry name" value="PKD domain"/>
    <property type="match status" value="1"/>
</dbReference>
<dbReference type="CDD" id="cd04080">
    <property type="entry name" value="CBM6_cellulase-like"/>
    <property type="match status" value="2"/>
</dbReference>
<dbReference type="NCBIfam" id="TIGR04183">
    <property type="entry name" value="Por_Secre_tail"/>
    <property type="match status" value="1"/>
</dbReference>
<feature type="domain" description="CBM6" evidence="8">
    <location>
        <begin position="549"/>
        <end position="692"/>
    </location>
</feature>
<evidence type="ECO:0000256" key="2">
    <source>
        <dbReference type="ARBA" id="ARBA00022651"/>
    </source>
</evidence>
<evidence type="ECO:0000313" key="10">
    <source>
        <dbReference type="Proteomes" id="UP000030185"/>
    </source>
</evidence>
<evidence type="ECO:0000259" key="8">
    <source>
        <dbReference type="PROSITE" id="PS51175"/>
    </source>
</evidence>
<evidence type="ECO:0000256" key="1">
    <source>
        <dbReference type="ARBA" id="ARBA00009865"/>
    </source>
</evidence>
<dbReference type="Pfam" id="PF03422">
    <property type="entry name" value="CBM_6"/>
    <property type="match status" value="2"/>
</dbReference>
<dbReference type="PANTHER" id="PTHR43772:SF2">
    <property type="entry name" value="PUTATIVE (AFU_ORTHOLOGUE AFUA_2G04480)-RELATED"/>
    <property type="match status" value="1"/>
</dbReference>
<dbReference type="Gene3D" id="2.115.10.20">
    <property type="entry name" value="Glycosyl hydrolase domain, family 43"/>
    <property type="match status" value="1"/>
</dbReference>
<dbReference type="InterPro" id="IPR013783">
    <property type="entry name" value="Ig-like_fold"/>
</dbReference>
<evidence type="ECO:0000256" key="4">
    <source>
        <dbReference type="ARBA" id="ARBA00022801"/>
    </source>
</evidence>
<comment type="caution">
    <text evidence="9">The sequence shown here is derived from an EMBL/GenBank/DDBJ whole genome shotgun (WGS) entry which is preliminary data.</text>
</comment>
<dbReference type="InterPro" id="IPR006710">
    <property type="entry name" value="Glyco_hydro_43"/>
</dbReference>
<proteinExistence type="inferred from homology"/>
<dbReference type="EMBL" id="BBLT01000003">
    <property type="protein sequence ID" value="GAL84879.1"/>
    <property type="molecule type" value="Genomic_DNA"/>
</dbReference>
<keyword evidence="2" id="KW-0858">Xylan degradation</keyword>
<gene>
    <name evidence="9" type="ORF">MYP_2107</name>
</gene>
<dbReference type="STRING" id="153721.MYP_2107"/>
<dbReference type="InterPro" id="IPR008979">
    <property type="entry name" value="Galactose-bd-like_sf"/>
</dbReference>
<dbReference type="Proteomes" id="UP000030185">
    <property type="component" value="Unassembled WGS sequence"/>
</dbReference>
<dbReference type="CDD" id="cd18618">
    <property type="entry name" value="GH43_Xsa43E-like"/>
    <property type="match status" value="1"/>
</dbReference>
<dbReference type="eggNOG" id="COG3507">
    <property type="taxonomic scope" value="Bacteria"/>
</dbReference>
<keyword evidence="5" id="KW-0119">Carbohydrate metabolism</keyword>
<evidence type="ECO:0000256" key="5">
    <source>
        <dbReference type="ARBA" id="ARBA00023277"/>
    </source>
</evidence>
<accession>A0A098LEN6</accession>
<dbReference type="GO" id="GO:0004553">
    <property type="term" value="F:hydrolase activity, hydrolyzing O-glycosyl compounds"/>
    <property type="evidence" value="ECO:0007669"/>
    <property type="project" value="InterPro"/>
</dbReference>
<keyword evidence="6" id="KW-0326">Glycosidase</keyword>
<comment type="similarity">
    <text evidence="1">Belongs to the glycosyl hydrolase 43 family.</text>
</comment>
<dbReference type="PANTHER" id="PTHR43772">
    <property type="entry name" value="ENDO-1,4-BETA-XYLANASE"/>
    <property type="match status" value="1"/>
</dbReference>
<evidence type="ECO:0000313" key="9">
    <source>
        <dbReference type="EMBL" id="GAL84879.1"/>
    </source>
</evidence>
<protein>
    <recommendedName>
        <fullName evidence="8">CBM6 domain-containing protein</fullName>
    </recommendedName>
</protein>
<feature type="site" description="Important for catalytic activity, responsible for pKa modulation of the active site Glu and correct orientation of both the proton donor and substrate" evidence="7">
    <location>
        <position position="112"/>
    </location>
</feature>
<evidence type="ECO:0000256" key="7">
    <source>
        <dbReference type="PIRSR" id="PIRSR606710-2"/>
    </source>
</evidence>
<dbReference type="PROSITE" id="PS51175">
    <property type="entry name" value="CBM6"/>
    <property type="match status" value="2"/>
</dbReference>
<dbReference type="SUPFAM" id="SSF49785">
    <property type="entry name" value="Galactose-binding domain-like"/>
    <property type="match status" value="2"/>
</dbReference>
<sequence length="777" mass="84923">MGKDEAKDGEMFTMTAWLCYSTTDMKNWTYHGPVMTPNNFTWGDKDAWAAQVVEKNGKFYLYVTVTGKNPYGGRNIGVAVSDSPTGPFVDARGTPLIRDNMTNNGKVWDDIDPTVLIDDDGQAYLCWGNPICYLVKLKPNMTEIDGEIKMITPPNYAEGPWLSKRNGIYYLTYPAFVAPVGSEQICYATATNINGPWTYRGILTGTAKNSYTIHPGIVEYKGQSYLFYHNATLTLNGQGPALGRRSVCVEYLCYNADGTIKPITQTTAGITINSPCPPSGPPTISFTSPLANTSFAAPSTITLTADAIAHGGTITNISFYNGAALLHADNTAPYSYNWTNVPAGTYSVKAIATDSKGLTSEASIIIKVNPPQGPYNGETHIIPGTIQLEHFDVGGNGFAYMDGTPGSQVTPLVNFRADEDVDIETCNDSGGGYNIGWATSGEWLEYSVDVTKAGTYDMALRIACNGDGRTVSIAMDNMDIATNLVIPNTTGWQNWQTVTLKDIKLTAGRKIMRATIGSTDFVNLNYVSFTLVKELKQEPFKGTAHQIPGRIEIEEYDIGGEGLAYHEMNANGNEGKAAFRNDEVDIEVTKDNEGDFNVGYILKGEWLEYTVNVAASGYYDLDVRVAADGENKTFHIEMDGIDVSGPINLPNTGGWQIWKTITIKDLNLKRGEQVMRMVFDSDYMNLNYIQFNDVVTGVHAIKLNNKIIYPNPFSSDGFHICTQGDFNYIITDIRGLIVENGKGMDAAVVGAGLNPGIYLVSVDNAIKVITEKIIKYE</sequence>
<feature type="domain" description="CBM6" evidence="8">
    <location>
        <begin position="384"/>
        <end position="530"/>
    </location>
</feature>
<dbReference type="Pfam" id="PF04616">
    <property type="entry name" value="Glyco_hydro_43"/>
    <property type="match status" value="1"/>
</dbReference>
<organism evidence="9 10">
    <name type="scientific">Sporocytophaga myxococcoides</name>
    <dbReference type="NCBI Taxonomy" id="153721"/>
    <lineage>
        <taxon>Bacteria</taxon>
        <taxon>Pseudomonadati</taxon>
        <taxon>Bacteroidota</taxon>
        <taxon>Cytophagia</taxon>
        <taxon>Cytophagales</taxon>
        <taxon>Cytophagaceae</taxon>
        <taxon>Sporocytophaga</taxon>
    </lineage>
</organism>
<dbReference type="AlphaFoldDB" id="A0A098LEN6"/>
<keyword evidence="10" id="KW-1185">Reference proteome</keyword>
<dbReference type="SUPFAM" id="SSF75005">
    <property type="entry name" value="Arabinanase/levansucrase/invertase"/>
    <property type="match status" value="1"/>
</dbReference>
<dbReference type="Pfam" id="PF17957">
    <property type="entry name" value="Big_7"/>
    <property type="match status" value="1"/>
</dbReference>
<evidence type="ECO:0000256" key="6">
    <source>
        <dbReference type="ARBA" id="ARBA00023295"/>
    </source>
</evidence>